<gene>
    <name evidence="1" type="ORF">NLU14_21375</name>
</gene>
<dbReference type="EMBL" id="JANCMW010000047">
    <property type="protein sequence ID" value="MDF0752779.1"/>
    <property type="molecule type" value="Genomic_DNA"/>
</dbReference>
<sequence>RINVFEGKYNPQTQQFEKIRRLIDEQDFLLLAPQQLLVPYLPEYIGVDGRGAYQIFEWQANPENDTSEAHWISQQTGRALSEPGVKAETAFDQLAADGLINLSQKTAHFQLVVGDNTGQSEVTDKTLIV</sequence>
<reference evidence="1" key="1">
    <citation type="submission" date="2022-07" db="EMBL/GenBank/DDBJ databases">
        <title>Marinobacter iranensis a new bacterium isolate from a hipersaline lake in Iran.</title>
        <authorList>
            <person name="Mohammad A.M.A."/>
            <person name="Cristina S.-P."/>
            <person name="Antonio V."/>
        </authorList>
    </citation>
    <scope>NUCLEOTIDE SEQUENCE</scope>
    <source>
        <strain evidence="1">71-i</strain>
    </source>
</reference>
<comment type="caution">
    <text evidence="1">The sequence shown here is derived from an EMBL/GenBank/DDBJ whole genome shotgun (WGS) entry which is preliminary data.</text>
</comment>
<feature type="non-terminal residue" evidence="1">
    <location>
        <position position="129"/>
    </location>
</feature>
<evidence type="ECO:0000313" key="2">
    <source>
        <dbReference type="Proteomes" id="UP001143391"/>
    </source>
</evidence>
<feature type="non-terminal residue" evidence="1">
    <location>
        <position position="1"/>
    </location>
</feature>
<protein>
    <submittedName>
        <fullName evidence="1">Uncharacterized protein</fullName>
    </submittedName>
</protein>
<name>A0ABT5YGS5_9GAMM</name>
<keyword evidence="2" id="KW-1185">Reference proteome</keyword>
<dbReference type="Proteomes" id="UP001143391">
    <property type="component" value="Unassembled WGS sequence"/>
</dbReference>
<organism evidence="1 2">
    <name type="scientific">Marinobacter iranensis</name>
    <dbReference type="NCBI Taxonomy" id="2962607"/>
    <lineage>
        <taxon>Bacteria</taxon>
        <taxon>Pseudomonadati</taxon>
        <taxon>Pseudomonadota</taxon>
        <taxon>Gammaproteobacteria</taxon>
        <taxon>Pseudomonadales</taxon>
        <taxon>Marinobacteraceae</taxon>
        <taxon>Marinobacter</taxon>
    </lineage>
</organism>
<evidence type="ECO:0000313" key="1">
    <source>
        <dbReference type="EMBL" id="MDF0752779.1"/>
    </source>
</evidence>
<accession>A0ABT5YGS5</accession>
<proteinExistence type="predicted"/>